<gene>
    <name evidence="1" type="ORF">SAMN05660209_01188</name>
</gene>
<keyword evidence="2" id="KW-1185">Reference proteome</keyword>
<protein>
    <submittedName>
        <fullName evidence="1">Uncharacterized protein</fullName>
    </submittedName>
</protein>
<evidence type="ECO:0000313" key="2">
    <source>
        <dbReference type="Proteomes" id="UP000198921"/>
    </source>
</evidence>
<sequence length="121" mass="13493">MNLLLYAVLTFAPAGSFIAMAKALEWWTRGNGATRSGAESPSPEIDRLVDDLRRLERDYCRIEHSDLPCRAARLHSVSLAYDDTLCACLTALEIPWSGRPPFDGVQRLEMEAALAQRGVTW</sequence>
<dbReference type="EMBL" id="FNOT01000003">
    <property type="protein sequence ID" value="SDX77441.1"/>
    <property type="molecule type" value="Genomic_DNA"/>
</dbReference>
<proteinExistence type="predicted"/>
<dbReference type="RefSeq" id="WP_091152495.1">
    <property type="nucleotide sequence ID" value="NZ_FNOT01000003.1"/>
</dbReference>
<dbReference type="OrthoDB" id="4843798at2"/>
<accession>A0A1H3EFF8</accession>
<reference evidence="2" key="1">
    <citation type="submission" date="2016-10" db="EMBL/GenBank/DDBJ databases">
        <authorList>
            <person name="Varghese N."/>
            <person name="Submissions S."/>
        </authorList>
    </citation>
    <scope>NUCLEOTIDE SEQUENCE [LARGE SCALE GENOMIC DNA]</scope>
    <source>
        <strain evidence="2">DSM 45422</strain>
    </source>
</reference>
<dbReference type="Proteomes" id="UP000198921">
    <property type="component" value="Unassembled WGS sequence"/>
</dbReference>
<name>A0A1H3EFF8_9ACTN</name>
<dbReference type="AlphaFoldDB" id="A0A1H3EFF8"/>
<organism evidence="1 2">
    <name type="scientific">Geodermatophilus africanus</name>
    <dbReference type="NCBI Taxonomy" id="1137993"/>
    <lineage>
        <taxon>Bacteria</taxon>
        <taxon>Bacillati</taxon>
        <taxon>Actinomycetota</taxon>
        <taxon>Actinomycetes</taxon>
        <taxon>Geodermatophilales</taxon>
        <taxon>Geodermatophilaceae</taxon>
        <taxon>Geodermatophilus</taxon>
    </lineage>
</organism>
<evidence type="ECO:0000313" key="1">
    <source>
        <dbReference type="EMBL" id="SDX77441.1"/>
    </source>
</evidence>